<dbReference type="Proteomes" id="UP000017127">
    <property type="component" value="Unassembled WGS sequence"/>
</dbReference>
<dbReference type="AlphaFoldDB" id="U7QQS6"/>
<dbReference type="Gene3D" id="2.60.200.20">
    <property type="match status" value="1"/>
</dbReference>
<name>U7QQS6_9CYAN</name>
<evidence type="ECO:0000259" key="1">
    <source>
        <dbReference type="PROSITE" id="PS50006"/>
    </source>
</evidence>
<evidence type="ECO:0000313" key="3">
    <source>
        <dbReference type="Proteomes" id="UP000017127"/>
    </source>
</evidence>
<comment type="caution">
    <text evidence="2">The sequence shown here is derived from an EMBL/GenBank/DDBJ whole genome shotgun (WGS) entry which is preliminary data.</text>
</comment>
<dbReference type="InterPro" id="IPR000253">
    <property type="entry name" value="FHA_dom"/>
</dbReference>
<proteinExistence type="predicted"/>
<dbReference type="Gene3D" id="3.40.50.300">
    <property type="entry name" value="P-loop containing nucleotide triphosphate hydrolases"/>
    <property type="match status" value="1"/>
</dbReference>
<dbReference type="PATRIC" id="fig|1348334.3.peg.283"/>
<dbReference type="SMART" id="SM00240">
    <property type="entry name" value="FHA"/>
    <property type="match status" value="1"/>
</dbReference>
<organism evidence="2 3">
    <name type="scientific">Lyngbya aestuarii BL J</name>
    <dbReference type="NCBI Taxonomy" id="1348334"/>
    <lineage>
        <taxon>Bacteria</taxon>
        <taxon>Bacillati</taxon>
        <taxon>Cyanobacteriota</taxon>
        <taxon>Cyanophyceae</taxon>
        <taxon>Oscillatoriophycideae</taxon>
        <taxon>Oscillatoriales</taxon>
        <taxon>Microcoleaceae</taxon>
        <taxon>Lyngbya</taxon>
    </lineage>
</organism>
<dbReference type="CDD" id="cd00060">
    <property type="entry name" value="FHA"/>
    <property type="match status" value="1"/>
</dbReference>
<dbReference type="SUPFAM" id="SSF49879">
    <property type="entry name" value="SMAD/FHA domain"/>
    <property type="match status" value="1"/>
</dbReference>
<dbReference type="InterPro" id="IPR027417">
    <property type="entry name" value="P-loop_NTPase"/>
</dbReference>
<dbReference type="RefSeq" id="WP_023064132.1">
    <property type="nucleotide sequence ID" value="NZ_AUZM01000002.1"/>
</dbReference>
<dbReference type="OrthoDB" id="530015at2"/>
<protein>
    <submittedName>
        <fullName evidence="2">FHA domain protein</fullName>
    </submittedName>
</protein>
<dbReference type="PROSITE" id="PS50006">
    <property type="entry name" value="FHA_DOMAIN"/>
    <property type="match status" value="1"/>
</dbReference>
<gene>
    <name evidence="2" type="ORF">M595_0287</name>
</gene>
<dbReference type="EMBL" id="AUZM01000002">
    <property type="protein sequence ID" value="ERT09632.1"/>
    <property type="molecule type" value="Genomic_DNA"/>
</dbReference>
<dbReference type="Pfam" id="PF00498">
    <property type="entry name" value="FHA"/>
    <property type="match status" value="1"/>
</dbReference>
<evidence type="ECO:0000313" key="2">
    <source>
        <dbReference type="EMBL" id="ERT09632.1"/>
    </source>
</evidence>
<reference evidence="2 3" key="1">
    <citation type="journal article" date="2013" name="Front. Microbiol.">
        <title>Comparative genomic analyses of the cyanobacterium, Lyngbya aestuarii BL J, a powerful hydrogen producer.</title>
        <authorList>
            <person name="Kothari A."/>
            <person name="Vaughn M."/>
            <person name="Garcia-Pichel F."/>
        </authorList>
    </citation>
    <scope>NUCLEOTIDE SEQUENCE [LARGE SCALE GENOMIC DNA]</scope>
    <source>
        <strain evidence="2 3">BL J</strain>
    </source>
</reference>
<sequence>MNIDRSKQIAEIISKRQAYADSIKKDKPHWIFLKETLEKLEQERVKYNNTDLSQWLQYIDLSTYIPQINRELEILGNLETRLSRSTLNIGVVGRMRQGKSRLLQSLTGLNQAAIPTSDQGVCTRGLSKIFHTHDPSQAKIIVEFHSWHSFLEVIHLYFDKLDLTGSKPSTPDDFSQRPPALPEHRKDENSRFLYGRLCKEYYSQFQNYQSLLTGDVTEVSQQDITKYIAQDQSSKSEYLAVKEVRILCEFPHHQEVGRIGVIDLPGLGDDNIFDVERLIKALQEEIDLILFVRRPDPLGDDWQEADRAMFKTAREALGDFPLSNCSFMVLNRVQQGDTDSLEACERFAKTTTQHHIEVRQCVIANCADAGDVRTEVLMPVLDDLTNSINVVYDQYLRSHKHRLNKLQIEISKKLKQSKSSLTQGKNGDLGFDEWFDGELWPNLTNGLQELLRKLRANRNESNSDFENEVIEAVKSCRAEEVIPSIEKIEERRDEEGDSYKIAYYIYIKEIRETLSSYFKSPLGEAIGRLLKDLQHSVIDVLKDKGSLGGLTDKVGADFFQEIIAILPDRADRLRQGFNDIQNVRYSYDDIIMNWIKHHLEQLAPDNNLDPISQQQIHGNLNAVKPDDSSVRDNLSRIVGIPITQQQMQEISASLAVKLVENSSQAESIRNSLDYLRCQVVNECEVTLNQKLSEPNELAFTLVRDFVDRVLSAKGVQTEWRTFLRKEIQHVWPEARQQQGYIEIRQTWGELINRAIVAIEGGVVHNSAGEASLQPTREPSVSPSRVISGNAPTILSVQSQPYIKLKNQADQTCILYLQQERHQIGRDPNWSDIEIADVGWEVLSRHHAVLQQEEDSYRIYDGDGTKTSSNGIFVNGTRIHPEQGYLLKNGDQLEIGNQLHNQVTLTYCHPSN</sequence>
<dbReference type="SUPFAM" id="SSF52540">
    <property type="entry name" value="P-loop containing nucleoside triphosphate hydrolases"/>
    <property type="match status" value="1"/>
</dbReference>
<dbReference type="InterPro" id="IPR008984">
    <property type="entry name" value="SMAD_FHA_dom_sf"/>
</dbReference>
<accession>U7QQS6</accession>
<feature type="domain" description="FHA" evidence="1">
    <location>
        <begin position="821"/>
        <end position="878"/>
    </location>
</feature>
<keyword evidence="3" id="KW-1185">Reference proteome</keyword>